<dbReference type="GO" id="GO:0007608">
    <property type="term" value="P:sensory perception of smell"/>
    <property type="evidence" value="ECO:0007669"/>
    <property type="project" value="UniProtKB-KW"/>
</dbReference>
<evidence type="ECO:0000313" key="11">
    <source>
        <dbReference type="Proteomes" id="UP001549921"/>
    </source>
</evidence>
<organism evidence="10 11">
    <name type="scientific">Loxostege sticticalis</name>
    <name type="common">Beet webworm moth</name>
    <dbReference type="NCBI Taxonomy" id="481309"/>
    <lineage>
        <taxon>Eukaryota</taxon>
        <taxon>Metazoa</taxon>
        <taxon>Ecdysozoa</taxon>
        <taxon>Arthropoda</taxon>
        <taxon>Hexapoda</taxon>
        <taxon>Insecta</taxon>
        <taxon>Pterygota</taxon>
        <taxon>Neoptera</taxon>
        <taxon>Endopterygota</taxon>
        <taxon>Lepidoptera</taxon>
        <taxon>Glossata</taxon>
        <taxon>Ditrysia</taxon>
        <taxon>Pyraloidea</taxon>
        <taxon>Crambidae</taxon>
        <taxon>Pyraustinae</taxon>
        <taxon>Loxostege</taxon>
    </lineage>
</organism>
<keyword evidence="8" id="KW-0807">Transducer</keyword>
<feature type="transmembrane region" description="Helical" evidence="9">
    <location>
        <begin position="135"/>
        <end position="153"/>
    </location>
</feature>
<evidence type="ECO:0000256" key="3">
    <source>
        <dbReference type="ARBA" id="ARBA00022692"/>
    </source>
</evidence>
<evidence type="ECO:0000256" key="2">
    <source>
        <dbReference type="ARBA" id="ARBA00022606"/>
    </source>
</evidence>
<name>A0ABD0SUG3_LOXSC</name>
<feature type="transmembrane region" description="Helical" evidence="9">
    <location>
        <begin position="186"/>
        <end position="205"/>
    </location>
</feature>
<dbReference type="GO" id="GO:0007165">
    <property type="term" value="P:signal transduction"/>
    <property type="evidence" value="ECO:0007669"/>
    <property type="project" value="UniProtKB-KW"/>
</dbReference>
<dbReference type="PANTHER" id="PTHR21137:SF44">
    <property type="entry name" value="ODORANT RECEPTOR 13A-RELATED"/>
    <property type="match status" value="1"/>
</dbReference>
<evidence type="ECO:0000256" key="7">
    <source>
        <dbReference type="ARBA" id="ARBA00023170"/>
    </source>
</evidence>
<sequence length="818" mass="94358">MEGKYPEEFINSLLISLSYFKKCNFYVTDSKISLYGKIWWLFNIPSFTLHYITFTMYIVKIFTEGIDPFEKVYVIPLWLVTTQEVFVSILIIQKKKEIRTVIEHLGSIWRTKDLTEYQSNKKKTAMKQLNFGQKFIEIMALIVAWLYLLMPLAEAVFRKFVLDQEAELVLPFTCIYPFAVDNWPKYLGVLAFQIHNVFFVVFMYLGSHLLLVSLSTGLSIQFDLLRADLINIKPTNNSEEIVFDNNGEIIKWSACNIEEFIKFHQDVILLTQQLNAVFDKIVFLSLLFSTIIVCFFAVACKASLGIVYMLINFGAILTEMMTVLIICYCSELLSTSSTGIAESAVKNLWYKGDLRYQSIIFFIILRSQKPCTLRSLNYFAIIFKQLVQCCLGSSTTKATLQALRFITPFAMEVTYPEEFINSLLISLSYFKKCNFEVIDSNNSLYGKIWWLFNIPSFTLHYITLAMYIVKIFTEGVDPFEKVYMIPVWLVTTQEVFVSIILIQKKKEIRTVIEHLGSIWRTKDLSEYQANNKKTAIKHLNFGQKVLEKMATIVAWLYMLLPLAETVFRRFVLDQEAELLLPFACIYPFAVDNWAKYLGVLAFQIYNMFHVVFMYLGSHLLLVALSTCLSIQFDLLQGDLINIKPTNKSEEILLDNNNEKVKWSACNIEEFVKFHQDVILLTHQLNAVFNKIVFLSLLFSTIIVCFFAVAAKASLGIGYMLINFGAILTVMSTVLIMCYCSELLSASSTGIAQSAANNPWYKGNLRYQTIIFFIIMRSQKPCTLRSLNYFSISIKTFNKVLKTTYSYFSLASQLYDARD</sequence>
<evidence type="ECO:0000256" key="9">
    <source>
        <dbReference type="SAM" id="Phobius"/>
    </source>
</evidence>
<keyword evidence="5 9" id="KW-1133">Transmembrane helix</keyword>
<feature type="transmembrane region" description="Helical" evidence="9">
    <location>
        <begin position="38"/>
        <end position="59"/>
    </location>
</feature>
<keyword evidence="2" id="KW-0716">Sensory transduction</keyword>
<feature type="transmembrane region" description="Helical" evidence="9">
    <location>
        <begin position="716"/>
        <end position="739"/>
    </location>
</feature>
<evidence type="ECO:0000256" key="5">
    <source>
        <dbReference type="ARBA" id="ARBA00022989"/>
    </source>
</evidence>
<dbReference type="EMBL" id="JBEDNZ010000015">
    <property type="protein sequence ID" value="KAL0829392.1"/>
    <property type="molecule type" value="Genomic_DNA"/>
</dbReference>
<dbReference type="PANTHER" id="PTHR21137">
    <property type="entry name" value="ODORANT RECEPTOR"/>
    <property type="match status" value="1"/>
</dbReference>
<keyword evidence="3 9" id="KW-0812">Transmembrane</keyword>
<feature type="transmembrane region" description="Helical" evidence="9">
    <location>
        <begin position="545"/>
        <end position="563"/>
    </location>
</feature>
<feature type="transmembrane region" description="Helical" evidence="9">
    <location>
        <begin position="691"/>
        <end position="710"/>
    </location>
</feature>
<evidence type="ECO:0000256" key="8">
    <source>
        <dbReference type="ARBA" id="ARBA00023224"/>
    </source>
</evidence>
<dbReference type="InterPro" id="IPR004117">
    <property type="entry name" value="7tm6_olfct_rcpt"/>
</dbReference>
<dbReference type="Proteomes" id="UP001549921">
    <property type="component" value="Unassembled WGS sequence"/>
</dbReference>
<evidence type="ECO:0000256" key="1">
    <source>
        <dbReference type="ARBA" id="ARBA00004141"/>
    </source>
</evidence>
<comment type="caution">
    <text evidence="10">The sequence shown here is derived from an EMBL/GenBank/DDBJ whole genome shotgun (WGS) entry which is preliminary data.</text>
</comment>
<feature type="transmembrane region" description="Helical" evidence="9">
    <location>
        <begin position="448"/>
        <end position="469"/>
    </location>
</feature>
<feature type="transmembrane region" description="Helical" evidence="9">
    <location>
        <begin position="596"/>
        <end position="615"/>
    </location>
</feature>
<reference evidence="10 11" key="1">
    <citation type="submission" date="2024-06" db="EMBL/GenBank/DDBJ databases">
        <title>A chromosome-level genome assembly of beet webworm, Loxostege sticticalis.</title>
        <authorList>
            <person name="Zhang Y."/>
        </authorList>
    </citation>
    <scope>NUCLEOTIDE SEQUENCE [LARGE SCALE GENOMIC DNA]</scope>
    <source>
        <strain evidence="10">AQ028</strain>
        <tissue evidence="10">Male pupae</tissue>
    </source>
</reference>
<dbReference type="AlphaFoldDB" id="A0ABD0SUG3"/>
<feature type="transmembrane region" description="Helical" evidence="9">
    <location>
        <begin position="71"/>
        <end position="92"/>
    </location>
</feature>
<proteinExistence type="predicted"/>
<feature type="transmembrane region" description="Helical" evidence="9">
    <location>
        <begin position="305"/>
        <end position="329"/>
    </location>
</feature>
<feature type="transmembrane region" description="Helical" evidence="9">
    <location>
        <begin position="281"/>
        <end position="299"/>
    </location>
</feature>
<evidence type="ECO:0000313" key="10">
    <source>
        <dbReference type="EMBL" id="KAL0829392.1"/>
    </source>
</evidence>
<evidence type="ECO:0008006" key="12">
    <source>
        <dbReference type="Google" id="ProtNLM"/>
    </source>
</evidence>
<accession>A0ABD0SUG3</accession>
<gene>
    <name evidence="10" type="ORF">ABMA28_004166</name>
</gene>
<evidence type="ECO:0000256" key="6">
    <source>
        <dbReference type="ARBA" id="ARBA00023136"/>
    </source>
</evidence>
<dbReference type="GO" id="GO:0016020">
    <property type="term" value="C:membrane"/>
    <property type="evidence" value="ECO:0007669"/>
    <property type="project" value="UniProtKB-SubCell"/>
</dbReference>
<evidence type="ECO:0000256" key="4">
    <source>
        <dbReference type="ARBA" id="ARBA00022725"/>
    </source>
</evidence>
<keyword evidence="6 9" id="KW-0472">Membrane</keyword>
<protein>
    <recommendedName>
        <fullName evidence="12">Odorant receptor</fullName>
    </recommendedName>
</protein>
<keyword evidence="7" id="KW-0675">Receptor</keyword>
<dbReference type="Pfam" id="PF02949">
    <property type="entry name" value="7tm_6"/>
    <property type="match status" value="2"/>
</dbReference>
<feature type="transmembrane region" description="Helical" evidence="9">
    <location>
        <begin position="481"/>
        <end position="502"/>
    </location>
</feature>
<keyword evidence="4" id="KW-0552">Olfaction</keyword>
<comment type="subcellular location">
    <subcellularLocation>
        <location evidence="1">Membrane</location>
        <topology evidence="1">Multi-pass membrane protein</topology>
    </subcellularLocation>
</comment>